<evidence type="ECO:0000259" key="10">
    <source>
        <dbReference type="SMART" id="SM01390"/>
    </source>
</evidence>
<dbReference type="SMART" id="SM00363">
    <property type="entry name" value="S4"/>
    <property type="match status" value="1"/>
</dbReference>
<dbReference type="SMART" id="SM01390">
    <property type="entry name" value="Ribosomal_S4"/>
    <property type="match status" value="1"/>
</dbReference>
<comment type="function">
    <text evidence="7">One of the primary rRNA binding proteins, it binds directly to 16S rRNA where it nucleates assembly of the body of the 30S subunit.</text>
</comment>
<dbReference type="Pfam" id="PF01479">
    <property type="entry name" value="S4"/>
    <property type="match status" value="1"/>
</dbReference>
<keyword evidence="5 7" id="KW-0687">Ribonucleoprotein</keyword>
<dbReference type="PROSITE" id="PS00632">
    <property type="entry name" value="RIBOSOMAL_S4"/>
    <property type="match status" value="1"/>
</dbReference>
<dbReference type="Gene3D" id="3.10.290.10">
    <property type="entry name" value="RNA-binding S4 domain"/>
    <property type="match status" value="1"/>
</dbReference>
<evidence type="ECO:0000256" key="3">
    <source>
        <dbReference type="ARBA" id="ARBA00022884"/>
    </source>
</evidence>
<dbReference type="NCBIfam" id="NF003717">
    <property type="entry name" value="PRK05327.1"/>
    <property type="match status" value="1"/>
</dbReference>
<dbReference type="AlphaFoldDB" id="A0A7X9DKN4"/>
<dbReference type="Proteomes" id="UP000526033">
    <property type="component" value="Unassembled WGS sequence"/>
</dbReference>
<dbReference type="GO" id="GO:0006412">
    <property type="term" value="P:translation"/>
    <property type="evidence" value="ECO:0007669"/>
    <property type="project" value="UniProtKB-UniRule"/>
</dbReference>
<evidence type="ECO:0000313" key="11">
    <source>
        <dbReference type="EMBL" id="NMB69940.1"/>
    </source>
</evidence>
<organism evidence="11 12">
    <name type="scientific">candidate division WWE3 bacterium</name>
    <dbReference type="NCBI Taxonomy" id="2053526"/>
    <lineage>
        <taxon>Bacteria</taxon>
        <taxon>Katanobacteria</taxon>
    </lineage>
</organism>
<dbReference type="GO" id="GO:0042274">
    <property type="term" value="P:ribosomal small subunit biogenesis"/>
    <property type="evidence" value="ECO:0007669"/>
    <property type="project" value="TreeGrafter"/>
</dbReference>
<evidence type="ECO:0000256" key="5">
    <source>
        <dbReference type="ARBA" id="ARBA00023274"/>
    </source>
</evidence>
<keyword evidence="4 7" id="KW-0689">Ribosomal protein</keyword>
<accession>A0A7X9DKN4</accession>
<evidence type="ECO:0000313" key="12">
    <source>
        <dbReference type="Proteomes" id="UP000526033"/>
    </source>
</evidence>
<dbReference type="InterPro" id="IPR002942">
    <property type="entry name" value="S4_RNA-bd"/>
</dbReference>
<dbReference type="EMBL" id="JAAZNL010000020">
    <property type="protein sequence ID" value="NMB69940.1"/>
    <property type="molecule type" value="Genomic_DNA"/>
</dbReference>
<keyword evidence="2 7" id="KW-0699">rRNA-binding</keyword>
<dbReference type="CDD" id="cd00165">
    <property type="entry name" value="S4"/>
    <property type="match status" value="1"/>
</dbReference>
<dbReference type="InterPro" id="IPR018079">
    <property type="entry name" value="Ribosomal_uS4_CS"/>
</dbReference>
<reference evidence="11 12" key="1">
    <citation type="journal article" date="2020" name="Biotechnol. Biofuels">
        <title>New insights from the biogas microbiome by comprehensive genome-resolved metagenomics of nearly 1600 species originating from multiple anaerobic digesters.</title>
        <authorList>
            <person name="Campanaro S."/>
            <person name="Treu L."/>
            <person name="Rodriguez-R L.M."/>
            <person name="Kovalovszki A."/>
            <person name="Ziels R.M."/>
            <person name="Maus I."/>
            <person name="Zhu X."/>
            <person name="Kougias P.G."/>
            <person name="Basile A."/>
            <person name="Luo G."/>
            <person name="Schluter A."/>
            <person name="Konstantinidis K.T."/>
            <person name="Angelidaki I."/>
        </authorList>
    </citation>
    <scope>NUCLEOTIDE SEQUENCE [LARGE SCALE GENOMIC DNA]</scope>
    <source>
        <strain evidence="11">AS27yjCOA_165</strain>
    </source>
</reference>
<evidence type="ECO:0000256" key="7">
    <source>
        <dbReference type="HAMAP-Rule" id="MF_01306"/>
    </source>
</evidence>
<evidence type="ECO:0000259" key="9">
    <source>
        <dbReference type="SMART" id="SM00363"/>
    </source>
</evidence>
<dbReference type="GO" id="GO:0015935">
    <property type="term" value="C:small ribosomal subunit"/>
    <property type="evidence" value="ECO:0007669"/>
    <property type="project" value="InterPro"/>
</dbReference>
<dbReference type="GO" id="GO:0019843">
    <property type="term" value="F:rRNA binding"/>
    <property type="evidence" value="ECO:0007669"/>
    <property type="project" value="UniProtKB-UniRule"/>
</dbReference>
<proteinExistence type="inferred from homology"/>
<comment type="caution">
    <text evidence="11">The sequence shown here is derived from an EMBL/GenBank/DDBJ whole genome shotgun (WGS) entry which is preliminary data.</text>
</comment>
<gene>
    <name evidence="7 11" type="primary">rpsD</name>
    <name evidence="11" type="ORF">GYA27_01950</name>
</gene>
<dbReference type="InterPro" id="IPR036986">
    <property type="entry name" value="S4_RNA-bd_sf"/>
</dbReference>
<dbReference type="Pfam" id="PF00163">
    <property type="entry name" value="Ribosomal_S4"/>
    <property type="match status" value="1"/>
</dbReference>
<dbReference type="HAMAP" id="MF_01306_B">
    <property type="entry name" value="Ribosomal_uS4_B"/>
    <property type="match status" value="1"/>
</dbReference>
<evidence type="ECO:0000256" key="2">
    <source>
        <dbReference type="ARBA" id="ARBA00022730"/>
    </source>
</evidence>
<dbReference type="InterPro" id="IPR005709">
    <property type="entry name" value="Ribosomal_uS4_bac-type"/>
</dbReference>
<dbReference type="InterPro" id="IPR001912">
    <property type="entry name" value="Ribosomal_uS4_N"/>
</dbReference>
<evidence type="ECO:0000256" key="1">
    <source>
        <dbReference type="ARBA" id="ARBA00007465"/>
    </source>
</evidence>
<comment type="function">
    <text evidence="7">With S5 and S12 plays an important role in translational accuracy.</text>
</comment>
<dbReference type="PANTHER" id="PTHR11831:SF4">
    <property type="entry name" value="SMALL RIBOSOMAL SUBUNIT PROTEIN US4M"/>
    <property type="match status" value="1"/>
</dbReference>
<name>A0A7X9DKN4_UNCKA</name>
<dbReference type="InterPro" id="IPR022801">
    <property type="entry name" value="Ribosomal_uS4"/>
</dbReference>
<dbReference type="PANTHER" id="PTHR11831">
    <property type="entry name" value="30S 40S RIBOSOMAL PROTEIN"/>
    <property type="match status" value="1"/>
</dbReference>
<dbReference type="FunFam" id="1.10.1050.10:FF:000001">
    <property type="entry name" value="30S ribosomal protein S4"/>
    <property type="match status" value="1"/>
</dbReference>
<keyword evidence="3 7" id="KW-0694">RNA-binding</keyword>
<dbReference type="PROSITE" id="PS50889">
    <property type="entry name" value="S4"/>
    <property type="match status" value="1"/>
</dbReference>
<sequence>MARTTGPKCRLCRREGTKLYLKGAKCESDKCTVQKRPQAPGQHGTSRRALSEYGKQLREKQKAKRIYGILERQFAKYVNEALRTKGVTGDVLIQKLESRLDNLVYRSGFAVSRNQARKLIRTGYLLVNDKPVDIPSYHLRIGDVIKPVSFDKIHLREGFVLPDWLEANIKEKCVKYAKAPSKEDYQEKVDVASIIEFYSR</sequence>
<comment type="subunit">
    <text evidence="7">Part of the 30S ribosomal subunit. Contacts protein S5. The interaction surface between S4 and S5 is involved in control of translational fidelity.</text>
</comment>
<comment type="similarity">
    <text evidence="1 7 8">Belongs to the universal ribosomal protein uS4 family.</text>
</comment>
<feature type="domain" description="Small ribosomal subunit protein uS4 N-terminal" evidence="10">
    <location>
        <begin position="3"/>
        <end position="97"/>
    </location>
</feature>
<protein>
    <recommendedName>
        <fullName evidence="6 7">Small ribosomal subunit protein uS4</fullName>
    </recommendedName>
</protein>
<evidence type="ECO:0000256" key="6">
    <source>
        <dbReference type="ARBA" id="ARBA00035254"/>
    </source>
</evidence>
<dbReference type="SUPFAM" id="SSF55174">
    <property type="entry name" value="Alpha-L RNA-binding motif"/>
    <property type="match status" value="1"/>
</dbReference>
<dbReference type="Gene3D" id="1.10.1050.10">
    <property type="entry name" value="Ribosomal Protein S4 Delta 41, Chain A, domain 1"/>
    <property type="match status" value="1"/>
</dbReference>
<dbReference type="GO" id="GO:0003735">
    <property type="term" value="F:structural constituent of ribosome"/>
    <property type="evidence" value="ECO:0007669"/>
    <property type="project" value="InterPro"/>
</dbReference>
<feature type="domain" description="RNA-binding S4" evidence="9">
    <location>
        <begin position="98"/>
        <end position="162"/>
    </location>
</feature>
<evidence type="ECO:0000256" key="4">
    <source>
        <dbReference type="ARBA" id="ARBA00022980"/>
    </source>
</evidence>
<evidence type="ECO:0000256" key="8">
    <source>
        <dbReference type="RuleBase" id="RU003699"/>
    </source>
</evidence>
<dbReference type="NCBIfam" id="TIGR01017">
    <property type="entry name" value="rpsD_bact"/>
    <property type="match status" value="1"/>
</dbReference>